<gene>
    <name evidence="2" type="ordered locus">AM1_5375</name>
</gene>
<keyword evidence="3" id="KW-1185">Reference proteome</keyword>
<dbReference type="EMBL" id="CP000828">
    <property type="protein sequence ID" value="ABW30331.1"/>
    <property type="molecule type" value="Genomic_DNA"/>
</dbReference>
<keyword evidence="1" id="KW-0472">Membrane</keyword>
<evidence type="ECO:0000313" key="3">
    <source>
        <dbReference type="Proteomes" id="UP000000268"/>
    </source>
</evidence>
<name>B0CBT1_ACAM1</name>
<dbReference type="KEGG" id="amr:AM1_5375"/>
<accession>B0CBT1</accession>
<dbReference type="STRING" id="329726.AM1_5375"/>
<sequence length="429" mass="48595">MPLNSKIMTAVEQLNYRVTVGDVATQAGLDIDQTERGLLALASEVSGNLQVSEAGDIAYLFPKNFRSVLRNKYWRLRFQALWDKIWPAIFYLIRISFGIFLVLSIVLIFVAIAIILIAMSSQDDRSDNRRSGSFIPRFWITPDLFWFFNPNPRYHRQHVRRQPKDPDQMNFLEAIFSFLFGDGNPNANLEDRRWREIGTIIRTNGGAVTGEQLTPYLEVSDHQRENEDYVIPVLTHFDGRPEVSPQGEIIYHFPTLQTTAKARQQRASSTYLQEYPWKFSQAGSGQILLAIGLGGLNLVGAAVLWSLLRDGTIAIQLGGLVGFVYSIFGVLVAYGIGFLGIPLIRYFWIQGRNSKINARNQQRQTSAVTLSRPDAALQQKIGYAQTFAAQSVVSSENLAYTTEKDLLEQEYERADAIDAEWQQRLNSTE</sequence>
<proteinExistence type="predicted"/>
<dbReference type="PANTHER" id="PTHR47380:SF4">
    <property type="entry name" value="OS02G0533000 PROTEIN"/>
    <property type="match status" value="1"/>
</dbReference>
<feature type="transmembrane region" description="Helical" evidence="1">
    <location>
        <begin position="287"/>
        <end position="308"/>
    </location>
</feature>
<reference evidence="2 3" key="1">
    <citation type="journal article" date="2008" name="Proc. Natl. Acad. Sci. U.S.A.">
        <title>Niche adaptation and genome expansion in the chlorophyll d-producing cyanobacterium Acaryochloris marina.</title>
        <authorList>
            <person name="Swingley W.D."/>
            <person name="Chen M."/>
            <person name="Cheung P.C."/>
            <person name="Conrad A.L."/>
            <person name="Dejesa L.C."/>
            <person name="Hao J."/>
            <person name="Honchak B.M."/>
            <person name="Karbach L.E."/>
            <person name="Kurdoglu A."/>
            <person name="Lahiri S."/>
            <person name="Mastrian S.D."/>
            <person name="Miyashita H."/>
            <person name="Page L."/>
            <person name="Ramakrishna P."/>
            <person name="Satoh S."/>
            <person name="Sattley W.M."/>
            <person name="Shimada Y."/>
            <person name="Taylor H.L."/>
            <person name="Tomo T."/>
            <person name="Tsuchiya T."/>
            <person name="Wang Z.T."/>
            <person name="Raymond J."/>
            <person name="Mimuro M."/>
            <person name="Blankenship R.E."/>
            <person name="Touchman J.W."/>
        </authorList>
    </citation>
    <scope>NUCLEOTIDE SEQUENCE [LARGE SCALE GENOMIC DNA]</scope>
    <source>
        <strain evidence="3">MBIC 11017</strain>
    </source>
</reference>
<dbReference type="eggNOG" id="COG5360">
    <property type="taxonomic scope" value="Bacteria"/>
</dbReference>
<feature type="transmembrane region" description="Helical" evidence="1">
    <location>
        <begin position="88"/>
        <end position="119"/>
    </location>
</feature>
<dbReference type="InterPro" id="IPR044200">
    <property type="entry name" value="At5g03900-like"/>
</dbReference>
<dbReference type="AlphaFoldDB" id="B0CBT1"/>
<keyword evidence="1" id="KW-1133">Transmembrane helix</keyword>
<protein>
    <submittedName>
        <fullName evidence="2">Uncharacterized protein</fullName>
    </submittedName>
</protein>
<keyword evidence="1" id="KW-0812">Transmembrane</keyword>
<dbReference type="OrthoDB" id="5501559at2"/>
<organism evidence="2 3">
    <name type="scientific">Acaryochloris marina (strain MBIC 11017)</name>
    <dbReference type="NCBI Taxonomy" id="329726"/>
    <lineage>
        <taxon>Bacteria</taxon>
        <taxon>Bacillati</taxon>
        <taxon>Cyanobacteriota</taxon>
        <taxon>Cyanophyceae</taxon>
        <taxon>Acaryochloridales</taxon>
        <taxon>Acaryochloridaceae</taxon>
        <taxon>Acaryochloris</taxon>
    </lineage>
</organism>
<dbReference type="Proteomes" id="UP000000268">
    <property type="component" value="Chromosome"/>
</dbReference>
<dbReference type="RefSeq" id="WP_012165576.1">
    <property type="nucleotide sequence ID" value="NC_009925.1"/>
</dbReference>
<dbReference type="HOGENOM" id="CLU_029821_0_0_3"/>
<feature type="transmembrane region" description="Helical" evidence="1">
    <location>
        <begin position="320"/>
        <end position="348"/>
    </location>
</feature>
<evidence type="ECO:0000313" key="2">
    <source>
        <dbReference type="EMBL" id="ABW30331.1"/>
    </source>
</evidence>
<dbReference type="PANTHER" id="PTHR47380">
    <property type="entry name" value="OS02G0533000 PROTEIN"/>
    <property type="match status" value="1"/>
</dbReference>
<evidence type="ECO:0000256" key="1">
    <source>
        <dbReference type="SAM" id="Phobius"/>
    </source>
</evidence>